<protein>
    <submittedName>
        <fullName evidence="3">Uncharacterized protein</fullName>
    </submittedName>
</protein>
<evidence type="ECO:0000313" key="4">
    <source>
        <dbReference type="Proteomes" id="UP000010931"/>
    </source>
</evidence>
<feature type="region of interest" description="Disordered" evidence="2">
    <location>
        <begin position="239"/>
        <end position="289"/>
    </location>
</feature>
<feature type="coiled-coil region" evidence="1">
    <location>
        <begin position="185"/>
        <end position="212"/>
    </location>
</feature>
<evidence type="ECO:0000313" key="3">
    <source>
        <dbReference type="EMBL" id="ELP64602.1"/>
    </source>
</evidence>
<keyword evidence="1" id="KW-0175">Coiled coil</keyword>
<dbReference type="AlphaFoldDB" id="L7F027"/>
<keyword evidence="4" id="KW-1185">Reference proteome</keyword>
<proteinExistence type="predicted"/>
<gene>
    <name evidence="3" type="ORF">STRTUCAR8_09220</name>
</gene>
<evidence type="ECO:0000256" key="2">
    <source>
        <dbReference type="SAM" id="MobiDB-lite"/>
    </source>
</evidence>
<organism evidence="3 4">
    <name type="scientific">Streptomyces turgidiscabies (strain Car8)</name>
    <dbReference type="NCBI Taxonomy" id="698760"/>
    <lineage>
        <taxon>Bacteria</taxon>
        <taxon>Bacillati</taxon>
        <taxon>Actinomycetota</taxon>
        <taxon>Actinomycetes</taxon>
        <taxon>Kitasatosporales</taxon>
        <taxon>Streptomycetaceae</taxon>
        <taxon>Streptomyces</taxon>
    </lineage>
</organism>
<feature type="compositionally biased region" description="Polar residues" evidence="2">
    <location>
        <begin position="133"/>
        <end position="142"/>
    </location>
</feature>
<dbReference type="EMBL" id="AEJB01000441">
    <property type="protein sequence ID" value="ELP64602.1"/>
    <property type="molecule type" value="Genomic_DNA"/>
</dbReference>
<comment type="caution">
    <text evidence="3">The sequence shown here is derived from an EMBL/GenBank/DDBJ whole genome shotgun (WGS) entry which is preliminary data.</text>
</comment>
<accession>L7F027</accession>
<sequence>MSKAARQAETDEVSAAFHVALTQIGAQTTAEALALWADVPVERRAATAGAWLRKAITLVMSRRRQSRDLARAYYRLARALQTGRTVADPYHPEPSYVTLADLRREFAELAGNYQPPAEQGGEAATVADGEASSARQVENDTPQDVPGQAPGSTSGQALDDEAGEVLEGAGTNAEVQDDEDDPDWERVLVEELEGLRAEEERVERQAEEELRIVLEALGTASLDRRMTLEDADPDEAHRQAGAQQAAAASRVAMNGGRSANGTHMSRDRRALGYVRLSRTGTPRAAGAPC</sequence>
<reference evidence="3 4" key="1">
    <citation type="journal article" date="2011" name="Plasmid">
        <title>Streptomyces turgidiscabies Car8 contains a modular pathogenicity island that shares virulence genes with other actinobacterial plant pathogens.</title>
        <authorList>
            <person name="Huguet-Tapia J.C."/>
            <person name="Badger J.H."/>
            <person name="Loria R."/>
            <person name="Pettis G.S."/>
        </authorList>
    </citation>
    <scope>NUCLEOTIDE SEQUENCE [LARGE SCALE GENOMIC DNA]</scope>
    <source>
        <strain evidence="3 4">Car8</strain>
    </source>
</reference>
<dbReference type="STRING" id="85558.T45_04908"/>
<dbReference type="PATRIC" id="fig|698760.3.peg.6553"/>
<dbReference type="GeneID" id="97398785"/>
<name>L7F027_STRT8</name>
<dbReference type="RefSeq" id="WP_006380363.1">
    <property type="nucleotide sequence ID" value="NZ_AEJB01000441.1"/>
</dbReference>
<feature type="region of interest" description="Disordered" evidence="2">
    <location>
        <begin position="113"/>
        <end position="158"/>
    </location>
</feature>
<evidence type="ECO:0000256" key="1">
    <source>
        <dbReference type="SAM" id="Coils"/>
    </source>
</evidence>
<feature type="compositionally biased region" description="Low complexity" evidence="2">
    <location>
        <begin position="239"/>
        <end position="248"/>
    </location>
</feature>
<dbReference type="Proteomes" id="UP000010931">
    <property type="component" value="Unassembled WGS sequence"/>
</dbReference>